<dbReference type="PANTHER" id="PTHR41164">
    <property type="entry name" value="CURLI PRODUCTION ASSEMBLY/TRANSPORT COMPONENT CSGG"/>
    <property type="match status" value="1"/>
</dbReference>
<keyword evidence="2" id="KW-0732">Signal</keyword>
<sequence length="352" mass="37268">MRKVRLGWFLIVVVGLLGLAGCAPPPAREFLEEAPTVTLPSVTAAELETLPRAKRKVDIAVYQFADLTGKNEPNDNLAVFSRAVTQGGTAFAVDALRRAGNGSWFTVVERTGLASLLQERQLVTATRKEIDGDNARPLPPLHFAGLIIEGGIIAFDGNVVTGGLGANYLGIGGDAKYRKDTVTVAMRVVSVQSGQVLTSVTTTKTVYSVSVQGSAFKYVAVNKLLQAEAGITRTEPTQLAVRQAIDLAVYATVVEGARRKIWRFADPVAERSIVQKYLAQEKYEPWAPEHQQAIPASPVAAVSQGPVLRVHGNADKPDPANLQPQGGLTSAAPVRRQAADSASAPGIIGTGG</sequence>
<evidence type="ECO:0000313" key="7">
    <source>
        <dbReference type="EMBL" id="MBB5051807.1"/>
    </source>
</evidence>
<dbReference type="Proteomes" id="UP000521227">
    <property type="component" value="Unassembled WGS sequence"/>
</dbReference>
<dbReference type="EMBL" id="JACHIJ010000002">
    <property type="protein sequence ID" value="MBB5051807.1"/>
    <property type="molecule type" value="Genomic_DNA"/>
</dbReference>
<protein>
    <submittedName>
        <fullName evidence="7">Curli production assembly/transport component CsgG</fullName>
    </submittedName>
</protein>
<evidence type="ECO:0000256" key="1">
    <source>
        <dbReference type="ARBA" id="ARBA00022475"/>
    </source>
</evidence>
<comment type="caution">
    <text evidence="7">The sequence shown here is derived from an EMBL/GenBank/DDBJ whole genome shotgun (WGS) entry which is preliminary data.</text>
</comment>
<keyword evidence="3" id="KW-0472">Membrane</keyword>
<dbReference type="Gene3D" id="3.40.50.10610">
    <property type="entry name" value="ABC-type transport auxiliary lipoprotein component"/>
    <property type="match status" value="2"/>
</dbReference>
<reference evidence="7 8" key="1">
    <citation type="submission" date="2020-08" db="EMBL/GenBank/DDBJ databases">
        <title>Genomic Encyclopedia of Type Strains, Phase IV (KMG-IV): sequencing the most valuable type-strain genomes for metagenomic binning, comparative biology and taxonomic classification.</title>
        <authorList>
            <person name="Goeker M."/>
        </authorList>
    </citation>
    <scope>NUCLEOTIDE SEQUENCE [LARGE SCALE GENOMIC DNA]</scope>
    <source>
        <strain evidence="7 8">DSM 17498</strain>
    </source>
</reference>
<evidence type="ECO:0000313" key="8">
    <source>
        <dbReference type="Proteomes" id="UP000521227"/>
    </source>
</evidence>
<evidence type="ECO:0000256" key="3">
    <source>
        <dbReference type="ARBA" id="ARBA00023136"/>
    </source>
</evidence>
<evidence type="ECO:0000256" key="2">
    <source>
        <dbReference type="ARBA" id="ARBA00022729"/>
    </source>
</evidence>
<name>A0A840N009_9BRAD</name>
<dbReference type="PANTHER" id="PTHR41164:SF1">
    <property type="entry name" value="CURLI PRODUCTION ASSEMBLY_TRANSPORT COMPONENT CSGG"/>
    <property type="match status" value="1"/>
</dbReference>
<evidence type="ECO:0000256" key="4">
    <source>
        <dbReference type="ARBA" id="ARBA00023139"/>
    </source>
</evidence>
<dbReference type="GO" id="GO:0030288">
    <property type="term" value="C:outer membrane-bounded periplasmic space"/>
    <property type="evidence" value="ECO:0007669"/>
    <property type="project" value="InterPro"/>
</dbReference>
<proteinExistence type="predicted"/>
<dbReference type="Pfam" id="PF03783">
    <property type="entry name" value="CsgG"/>
    <property type="match status" value="1"/>
</dbReference>
<gene>
    <name evidence="7" type="ORF">HNQ36_001761</name>
</gene>
<evidence type="ECO:0000256" key="6">
    <source>
        <dbReference type="SAM" id="MobiDB-lite"/>
    </source>
</evidence>
<evidence type="ECO:0000256" key="5">
    <source>
        <dbReference type="ARBA" id="ARBA00023288"/>
    </source>
</evidence>
<keyword evidence="1" id="KW-1003">Cell membrane</keyword>
<dbReference type="AlphaFoldDB" id="A0A840N009"/>
<feature type="region of interest" description="Disordered" evidence="6">
    <location>
        <begin position="311"/>
        <end position="352"/>
    </location>
</feature>
<dbReference type="PROSITE" id="PS51257">
    <property type="entry name" value="PROKAR_LIPOPROTEIN"/>
    <property type="match status" value="1"/>
</dbReference>
<organism evidence="7 8">
    <name type="scientific">Afipia massiliensis</name>
    <dbReference type="NCBI Taxonomy" id="211460"/>
    <lineage>
        <taxon>Bacteria</taxon>
        <taxon>Pseudomonadati</taxon>
        <taxon>Pseudomonadota</taxon>
        <taxon>Alphaproteobacteria</taxon>
        <taxon>Hyphomicrobiales</taxon>
        <taxon>Nitrobacteraceae</taxon>
        <taxon>Afipia</taxon>
    </lineage>
</organism>
<dbReference type="InterPro" id="IPR005534">
    <property type="entry name" value="Curli_assmbl/transp-comp_CsgG"/>
</dbReference>
<accession>A0A840N009</accession>
<keyword evidence="4" id="KW-0564">Palmitate</keyword>
<keyword evidence="5" id="KW-0449">Lipoprotein</keyword>